<gene>
    <name evidence="2" type="ORF">NOCA2220151</name>
</gene>
<sequence length="218" mass="22775">MAELDMRQVFEASFDSEPPLREIQPTLVAGRSAVRRRHGLTAAAVAVVCAATFSVTRLIGTPTAEPAPLERPTPSAPSTPSTLEQRLTTATAVDESWQAACGHAGQPSCAAYARGAAPVSIGQDGALLRTSDGVVIAQKSVDSTTRPGVLRIEVEVRTPDSIHPRWWLLTRRSGTVTAAVADPARSAIDFSTWASSINSGTATPGAPPSTPARVILSN</sequence>
<dbReference type="EMBL" id="CZKA01000015">
    <property type="protein sequence ID" value="CUR54960.1"/>
    <property type="molecule type" value="Genomic_DNA"/>
</dbReference>
<organism evidence="2">
    <name type="scientific">metagenome</name>
    <dbReference type="NCBI Taxonomy" id="256318"/>
    <lineage>
        <taxon>unclassified sequences</taxon>
        <taxon>metagenomes</taxon>
    </lineage>
</organism>
<evidence type="ECO:0000313" key="2">
    <source>
        <dbReference type="EMBL" id="CUR54960.1"/>
    </source>
</evidence>
<protein>
    <submittedName>
        <fullName evidence="2">Uncharacterized protein</fullName>
    </submittedName>
</protein>
<reference evidence="2" key="1">
    <citation type="submission" date="2015-08" db="EMBL/GenBank/DDBJ databases">
        <authorList>
            <person name="Babu N.S."/>
            <person name="Beckwith C.J."/>
            <person name="Beseler K.G."/>
            <person name="Brison A."/>
            <person name="Carone J.V."/>
            <person name="Caskin T.P."/>
            <person name="Diamond M."/>
            <person name="Durham M.E."/>
            <person name="Foxe J.M."/>
            <person name="Go M."/>
            <person name="Henderson B.A."/>
            <person name="Jones I.B."/>
            <person name="McGettigan J.A."/>
            <person name="Micheletti S.J."/>
            <person name="Nasrallah M.E."/>
            <person name="Ortiz D."/>
            <person name="Piller C.R."/>
            <person name="Privatt S.R."/>
            <person name="Schneider S.L."/>
            <person name="Sharp S."/>
            <person name="Smith T.C."/>
            <person name="Stanton J.D."/>
            <person name="Ullery H.E."/>
            <person name="Wilson R.J."/>
            <person name="Serrano M.G."/>
            <person name="Buck G."/>
            <person name="Lee V."/>
            <person name="Wang Y."/>
            <person name="Carvalho R."/>
            <person name="Voegtly L."/>
            <person name="Shi R."/>
            <person name="Duckworth R."/>
            <person name="Johnson A."/>
            <person name="Loviza R."/>
            <person name="Walstead R."/>
            <person name="Shah Z."/>
            <person name="Kiflezghi M."/>
            <person name="Wade K."/>
            <person name="Ball S.L."/>
            <person name="Bradley K.W."/>
            <person name="Asai D.J."/>
            <person name="Bowman C.A."/>
            <person name="Russell D.A."/>
            <person name="Pope W.H."/>
            <person name="Jacobs-Sera D."/>
            <person name="Hendrix R.W."/>
            <person name="Hatfull G.F."/>
        </authorList>
    </citation>
    <scope>NUCLEOTIDE SEQUENCE</scope>
</reference>
<proteinExistence type="predicted"/>
<dbReference type="AlphaFoldDB" id="A0A2P2BYX4"/>
<name>A0A2P2BYX4_9ZZZZ</name>
<feature type="region of interest" description="Disordered" evidence="1">
    <location>
        <begin position="198"/>
        <end position="218"/>
    </location>
</feature>
<evidence type="ECO:0000256" key="1">
    <source>
        <dbReference type="SAM" id="MobiDB-lite"/>
    </source>
</evidence>
<accession>A0A2P2BYX4</accession>